<feature type="domain" description="Spatacsin C-terminal" evidence="2">
    <location>
        <begin position="1955"/>
        <end position="2147"/>
    </location>
</feature>
<feature type="region of interest" description="Disordered" evidence="1">
    <location>
        <begin position="570"/>
        <end position="603"/>
    </location>
</feature>
<dbReference type="Proteomes" id="UP001150062">
    <property type="component" value="Unassembled WGS sequence"/>
</dbReference>
<organism evidence="3 4">
    <name type="scientific">Anaeramoeba flamelloides</name>
    <dbReference type="NCBI Taxonomy" id="1746091"/>
    <lineage>
        <taxon>Eukaryota</taxon>
        <taxon>Metamonada</taxon>
        <taxon>Anaeramoebidae</taxon>
        <taxon>Anaeramoeba</taxon>
    </lineage>
</organism>
<name>A0ABQ8X341_9EUKA</name>
<feature type="region of interest" description="Disordered" evidence="1">
    <location>
        <begin position="886"/>
        <end position="940"/>
    </location>
</feature>
<evidence type="ECO:0000256" key="1">
    <source>
        <dbReference type="SAM" id="MobiDB-lite"/>
    </source>
</evidence>
<dbReference type="InterPro" id="IPR028103">
    <property type="entry name" value="Spatacsin"/>
</dbReference>
<proteinExistence type="predicted"/>
<evidence type="ECO:0000313" key="3">
    <source>
        <dbReference type="EMBL" id="KAJ6226427.1"/>
    </source>
</evidence>
<evidence type="ECO:0000259" key="2">
    <source>
        <dbReference type="Pfam" id="PF14649"/>
    </source>
</evidence>
<feature type="domain" description="Spatacsin C-terminal" evidence="2">
    <location>
        <begin position="1823"/>
        <end position="1932"/>
    </location>
</feature>
<dbReference type="Pfam" id="PF14649">
    <property type="entry name" value="Spatacsin_C"/>
    <property type="match status" value="2"/>
</dbReference>
<feature type="compositionally biased region" description="Basic and acidic residues" evidence="1">
    <location>
        <begin position="188"/>
        <end position="301"/>
    </location>
</feature>
<feature type="compositionally biased region" description="Acidic residues" evidence="1">
    <location>
        <begin position="170"/>
        <end position="187"/>
    </location>
</feature>
<protein>
    <recommendedName>
        <fullName evidence="2">Spatacsin C-terminal domain-containing protein</fullName>
    </recommendedName>
</protein>
<accession>A0ABQ8X341</accession>
<keyword evidence="4" id="KW-1185">Reference proteome</keyword>
<dbReference type="PANTHER" id="PTHR13650">
    <property type="entry name" value="SPATACSIN"/>
    <property type="match status" value="1"/>
</dbReference>
<dbReference type="PANTHER" id="PTHR13650:SF0">
    <property type="entry name" value="SPATACSIN"/>
    <property type="match status" value="1"/>
</dbReference>
<reference evidence="3" key="1">
    <citation type="submission" date="2022-08" db="EMBL/GenBank/DDBJ databases">
        <title>Novel sulfate-reducing endosymbionts in the free-living metamonad Anaeramoeba.</title>
        <authorList>
            <person name="Jerlstrom-Hultqvist J."/>
            <person name="Cepicka I."/>
            <person name="Gallot-Lavallee L."/>
            <person name="Salas-Leiva D."/>
            <person name="Curtis B.A."/>
            <person name="Zahonova K."/>
            <person name="Pipaliya S."/>
            <person name="Dacks J."/>
            <person name="Roger A.J."/>
        </authorList>
    </citation>
    <scope>NUCLEOTIDE SEQUENCE</scope>
    <source>
        <strain evidence="3">Schooner1</strain>
    </source>
</reference>
<dbReference type="EMBL" id="JAOAOG010000343">
    <property type="protein sequence ID" value="KAJ6226427.1"/>
    <property type="molecule type" value="Genomic_DNA"/>
</dbReference>
<feature type="region of interest" description="Disordered" evidence="1">
    <location>
        <begin position="168"/>
        <end position="313"/>
    </location>
</feature>
<dbReference type="InterPro" id="IPR028107">
    <property type="entry name" value="Spatacsin_C_dom"/>
</dbReference>
<evidence type="ECO:0000313" key="4">
    <source>
        <dbReference type="Proteomes" id="UP001150062"/>
    </source>
</evidence>
<gene>
    <name evidence="3" type="ORF">M0813_10856</name>
</gene>
<comment type="caution">
    <text evidence="3">The sequence shown here is derived from an EMBL/GenBank/DDBJ whole genome shotgun (WGS) entry which is preliminary data.</text>
</comment>
<sequence>MSHSVIKLQDLSNLDKNLKILDGSVCNTLVVFRTYDKTLHFQILTNNVWSNKYQNEVLDKCKLEKITSNYKWVELNEYCCLIAESEEGTFYTIRFKLPRNKMNDKFNDQDHVNEKINYKNFLIVDYTNEPNLSSLDFRTTNFEFFQVIKEKFVLDSLFVKILNIEKEVQEENSEENEKEEKENFEENENNKEQENNQEQEENKEQKEEEKQKEQLKENKEQKEEEKNENDKNSRNNEKEEKENFEGNQNFEEKENNQEQEENKEQKEEEKKKEQEEENKEKTQKEENKEKEEKKCDQELRKNNQNNEGINFEKEQKQNFKVKENKKITLCISDPKRKNDCNVIFCLFQRIYGFFKIGINGFRYENKLIFKYKPNINLISPRFCYCYFSKNNLLEVYSIRNSKKVASIRFEKVCGLKNVLSICVCQRDANLIVICLDPETKKHFLVKIKLDLLFREYPELLTISKKLKETQKTITKTNKKIRFEFAKLIPNQIRARKVVFERSMGKPQNFLSHWFEFANDESVRGDLIKMIFSMKKVKITAFQKRNIRPKFVNHYNIDLITNQKINFLINTQNNNNDKNNENSINSTSNNINNKHSSSSNNNNNKLEKYSKIIKKNYNFIIQNDLIIIKENYNNEQKHFGNKIQLISIIPNKKSTKIIKLNNNDIPLLYSNQCMITLSQFSINFQIFRQDLNKVIENLLNSSPMNLFSKISNLNDWNNEKILLSIFTNALNNMKLEIISEILPKCKLNFLNQIIEKIINLISKNTNTIFKIIFYQELITLTLKRIITEMNFNTNKYLNELNNNISKYQKGEVNLIALMNQNNNKNYFFFDVNSNNYLQNLKKLQKIFLELRYWSSYYEKKQVKVLKKFTRIHKNSFFFKKMKLNINSQKQRKKKSKNNYQKKAKTQNHSKSKEKNQKKSKEQNQKKSNAQNQQRTTNNSIGNSQIRIKLNDEIDFKIFKIERKNDFLKFIETLLLNGEISHLICSIEKTSKNLFKLNNENTITSISGYRLVLKLSYRICYNLIKLNKKNEAKQIFFNIGKISNNETKNLLFNTLDSELRKYIFKKLIEKDSLNLIEKKVLKIGKYFENNSLTDINNKYKNKHQLEYQQWDIGEWDVNNIKKIHFKFKDLFENLKNDDLWLYFFNKINQNDKAINKLPIRLFWFNNISKETLFNVFLERKGIDFITNFKINEELLINNPIEYWVFLLKYSINHNNLDLLSKFAKEIPLKIFTNNKFQILFKNQLKNIINNNLRNLLENNLLKNEKYILKNDDNDTKLLNNINFDSTFNLMFKILNNIPIKEVNILKSTHYNLALLIQNEKFDYAYFYANEYSIPIHAITLSYVTSLIYKHRKNSIFELVEERIVLWNSCDSIFKKKSILSELAGEFFLFQIQQFKKLLSIKEYILLLDFAYDWFKKSNKFENFIKDLKIKIMLLNAILENNFNFFPKWIKKSIPRVPLKFLSLQNSLIKIQNKQFVFDNHNDYGSGGVDDIKNRNNAKYNNINKNKELNSNDDIIMNQKNETDLYSLFNFKNFQIIKKRDLKNNFFQKNCNFEELDQLLGSLINNGKIKKVRKICAQLNYENIDLIIVNCCLSLVKELNVKSTIILKRESTPKYDLFATLKKKLIIFSFEDMTINGLIEELILLSKYCSQFCKKILINFEISQKLKKNYLAIEKIDYKEILIVLLKGGLENFQLIQNYIYLNKLNSSQIAIILSKEFFRALIAEFSLLNKKKSINQNLNINKKGKSSNTPNLNKLLNPNSIKNKKTIDVIGSFWSFSGSLSKYFDGDVNGIDTNWNKLEFSRYVNLSNDQKTFGYSLYKIAMKNLDLIEYVIEVELFVRAYLCFSMCCCISGIRRILAILKKRVPVYIQNGKINLIPWILRGVNEYEELEYLFELLHENNQFELILSKNLNKDSQSELQFAISKYLKNKMSQNKIKNKDQENGNENFNDINFDIGQNNNDNQRLLMVYLRFNMFYQIGDYYRNLAHKQLKSLEITLNKKKSHGQGQGQGQGNTHRNKLTERINIQNNQLLMIGQMFIDSADAFLKDNSNHPANKCISLANLTFLQIRFDHLKVINLSKSKAINLLTTNFLSYIDCQVITKAYQIDRTLIWAKIIYCQIMEFSNLSFISNYIMQNSLNPDLIFELINLFKKDPLSEKRKHKMETIIGYTENRKLQYQIAKQLGLNDLKKNLEKLIIGIKKI</sequence>
<feature type="compositionally biased region" description="Basic residues" evidence="1">
    <location>
        <begin position="888"/>
        <end position="908"/>
    </location>
</feature>
<feature type="compositionally biased region" description="Basic and acidic residues" evidence="1">
    <location>
        <begin position="909"/>
        <end position="923"/>
    </location>
</feature>